<feature type="domain" description="WRC" evidence="3">
    <location>
        <begin position="28"/>
        <end position="73"/>
    </location>
</feature>
<evidence type="ECO:0000256" key="1">
    <source>
        <dbReference type="ARBA" id="ARBA00023242"/>
    </source>
</evidence>
<accession>A0ABS8RH12</accession>
<comment type="caution">
    <text evidence="4">The sequence shown here is derived from an EMBL/GenBank/DDBJ whole genome shotgun (WGS) entry which is preliminary data.</text>
</comment>
<keyword evidence="1" id="KW-0539">Nucleus</keyword>
<dbReference type="EMBL" id="JACEIK010000003">
    <property type="protein sequence ID" value="MCD7445949.1"/>
    <property type="molecule type" value="Genomic_DNA"/>
</dbReference>
<name>A0ABS8RH12_DATST</name>
<gene>
    <name evidence="4" type="ORF">HAX54_024651</name>
</gene>
<dbReference type="PANTHER" id="PTHR34680">
    <property type="entry name" value="EXPRESSED PROTEIN"/>
    <property type="match status" value="1"/>
</dbReference>
<reference evidence="4 5" key="1">
    <citation type="journal article" date="2021" name="BMC Genomics">
        <title>Datura genome reveals duplications of psychoactive alkaloid biosynthetic genes and high mutation rate following tissue culture.</title>
        <authorList>
            <person name="Rajewski A."/>
            <person name="Carter-House D."/>
            <person name="Stajich J."/>
            <person name="Litt A."/>
        </authorList>
    </citation>
    <scope>NUCLEOTIDE SEQUENCE [LARGE SCALE GENOMIC DNA]</scope>
    <source>
        <strain evidence="4">AR-01</strain>
    </source>
</reference>
<dbReference type="Proteomes" id="UP000823775">
    <property type="component" value="Unassembled WGS sequence"/>
</dbReference>
<evidence type="ECO:0000256" key="2">
    <source>
        <dbReference type="PROSITE-ProRule" id="PRU01002"/>
    </source>
</evidence>
<evidence type="ECO:0000259" key="3">
    <source>
        <dbReference type="PROSITE" id="PS51667"/>
    </source>
</evidence>
<proteinExistence type="predicted"/>
<evidence type="ECO:0000313" key="5">
    <source>
        <dbReference type="Proteomes" id="UP000823775"/>
    </source>
</evidence>
<dbReference type="InterPro" id="IPR014977">
    <property type="entry name" value="WRC_dom"/>
</dbReference>
<protein>
    <recommendedName>
        <fullName evidence="3">WRC domain-containing protein</fullName>
    </recommendedName>
</protein>
<dbReference type="Pfam" id="PF08879">
    <property type="entry name" value="WRC"/>
    <property type="match status" value="1"/>
</dbReference>
<evidence type="ECO:0000313" key="4">
    <source>
        <dbReference type="EMBL" id="MCD7445949.1"/>
    </source>
</evidence>
<dbReference type="PROSITE" id="PS51667">
    <property type="entry name" value="WRC"/>
    <property type="match status" value="1"/>
</dbReference>
<keyword evidence="5" id="KW-1185">Reference proteome</keyword>
<organism evidence="4 5">
    <name type="scientific">Datura stramonium</name>
    <name type="common">Jimsonweed</name>
    <name type="synonym">Common thornapple</name>
    <dbReference type="NCBI Taxonomy" id="4076"/>
    <lineage>
        <taxon>Eukaryota</taxon>
        <taxon>Viridiplantae</taxon>
        <taxon>Streptophyta</taxon>
        <taxon>Embryophyta</taxon>
        <taxon>Tracheophyta</taxon>
        <taxon>Spermatophyta</taxon>
        <taxon>Magnoliopsida</taxon>
        <taxon>eudicotyledons</taxon>
        <taxon>Gunneridae</taxon>
        <taxon>Pentapetalae</taxon>
        <taxon>asterids</taxon>
        <taxon>lamiids</taxon>
        <taxon>Solanales</taxon>
        <taxon>Solanaceae</taxon>
        <taxon>Solanoideae</taxon>
        <taxon>Datureae</taxon>
        <taxon>Datura</taxon>
    </lineage>
</organism>
<dbReference type="PANTHER" id="PTHR34680:SF3">
    <property type="entry name" value="EXPRESSED PROTEIN"/>
    <property type="match status" value="1"/>
</dbReference>
<comment type="caution">
    <text evidence="2">Lacks conserved residue(s) required for the propagation of feature annotation.</text>
</comment>
<sequence>MKEMICNNVADVPAEQDGEMKKDGDNNNFRTIMCCKNDGKGWQCSREAKRGHNLCEHHFSQSSRLRVLADVHRDALNHRLPISTIIRVFGPLWARKEVQYHRRLERRIIIMLQHQEEVKSSTLATVLLTEHNHHLTILKTRRKRRDNEVENYKPMMKRARKPVKARSLKSLM</sequence>